<keyword evidence="3" id="KW-1185">Reference proteome</keyword>
<sequence length="178" mass="20183">MSEAKPTFQHSPQDLTDLKMVKVSVYEILRRPANQDLVREELHTLDIEVLRHQDLFIYRLIDEPEAAWLEATYAIDVCLDLVSDCPANLWPTTAEDRSKAYGYYMCCHWGWAGTIQPRSGAFDHVCERAERIAEAQNQKPSEMSRRGGGPQDCDSVVSANKHLVGSLFDLPPDYLQAS</sequence>
<gene>
    <name evidence="2" type="ORF">R3P38DRAFT_3563753</name>
</gene>
<feature type="region of interest" description="Disordered" evidence="1">
    <location>
        <begin position="135"/>
        <end position="155"/>
    </location>
</feature>
<proteinExistence type="predicted"/>
<evidence type="ECO:0000313" key="2">
    <source>
        <dbReference type="EMBL" id="KAK7055239.1"/>
    </source>
</evidence>
<evidence type="ECO:0000313" key="3">
    <source>
        <dbReference type="Proteomes" id="UP001362999"/>
    </source>
</evidence>
<comment type="caution">
    <text evidence="2">The sequence shown here is derived from an EMBL/GenBank/DDBJ whole genome shotgun (WGS) entry which is preliminary data.</text>
</comment>
<protein>
    <submittedName>
        <fullName evidence="2">Uncharacterized protein</fullName>
    </submittedName>
</protein>
<evidence type="ECO:0000256" key="1">
    <source>
        <dbReference type="SAM" id="MobiDB-lite"/>
    </source>
</evidence>
<organism evidence="2 3">
    <name type="scientific">Favolaschia claudopus</name>
    <dbReference type="NCBI Taxonomy" id="2862362"/>
    <lineage>
        <taxon>Eukaryota</taxon>
        <taxon>Fungi</taxon>
        <taxon>Dikarya</taxon>
        <taxon>Basidiomycota</taxon>
        <taxon>Agaricomycotina</taxon>
        <taxon>Agaricomycetes</taxon>
        <taxon>Agaricomycetidae</taxon>
        <taxon>Agaricales</taxon>
        <taxon>Marasmiineae</taxon>
        <taxon>Mycenaceae</taxon>
        <taxon>Favolaschia</taxon>
    </lineage>
</organism>
<dbReference type="AlphaFoldDB" id="A0AAW0DUE7"/>
<accession>A0AAW0DUE7</accession>
<dbReference type="EMBL" id="JAWWNJ010000005">
    <property type="protein sequence ID" value="KAK7055239.1"/>
    <property type="molecule type" value="Genomic_DNA"/>
</dbReference>
<name>A0AAW0DUE7_9AGAR</name>
<reference evidence="2 3" key="1">
    <citation type="journal article" date="2024" name="J Genomics">
        <title>Draft genome sequencing and assembly of Favolaschia claudopus CIRM-BRFM 2984 isolated from oak limbs.</title>
        <authorList>
            <person name="Navarro D."/>
            <person name="Drula E."/>
            <person name="Chaduli D."/>
            <person name="Cazenave R."/>
            <person name="Ahrendt S."/>
            <person name="Wang J."/>
            <person name="Lipzen A."/>
            <person name="Daum C."/>
            <person name="Barry K."/>
            <person name="Grigoriev I.V."/>
            <person name="Favel A."/>
            <person name="Rosso M.N."/>
            <person name="Martin F."/>
        </authorList>
    </citation>
    <scope>NUCLEOTIDE SEQUENCE [LARGE SCALE GENOMIC DNA]</scope>
    <source>
        <strain evidence="2 3">CIRM-BRFM 2984</strain>
    </source>
</reference>
<dbReference type="Proteomes" id="UP001362999">
    <property type="component" value="Unassembled WGS sequence"/>
</dbReference>